<evidence type="ECO:0000256" key="1">
    <source>
        <dbReference type="SAM" id="MobiDB-lite"/>
    </source>
</evidence>
<reference evidence="2 3" key="1">
    <citation type="submission" date="2014-02" db="EMBL/GenBank/DDBJ databases">
        <title>Whole genome shotgun sequence of Rhodococcus wratislaviensis NBRC 100605.</title>
        <authorList>
            <person name="Hosoyama A."/>
            <person name="Tsuchikane K."/>
            <person name="Yoshida I."/>
            <person name="Ohji S."/>
            <person name="Ichikawa N."/>
            <person name="Yamazoe A."/>
            <person name="Fujita N."/>
        </authorList>
    </citation>
    <scope>NUCLEOTIDE SEQUENCE [LARGE SCALE GENOMIC DNA]</scope>
    <source>
        <strain evidence="2 3">NBRC 100605</strain>
    </source>
</reference>
<feature type="region of interest" description="Disordered" evidence="1">
    <location>
        <begin position="40"/>
        <end position="66"/>
    </location>
</feature>
<keyword evidence="3" id="KW-1185">Reference proteome</keyword>
<sequence length="66" mass="7012">MPNGFDTTTMPNGFDTTTMPNGFAETCDAERISTDEHWAIVDDETDSSGATTASADGPRRRLSANG</sequence>
<dbReference type="AlphaFoldDB" id="X0RB72"/>
<gene>
    <name evidence="2" type="ORF">RW1_051_00340</name>
</gene>
<evidence type="ECO:0000313" key="3">
    <source>
        <dbReference type="Proteomes" id="UP000019491"/>
    </source>
</evidence>
<feature type="region of interest" description="Disordered" evidence="1">
    <location>
        <begin position="1"/>
        <end position="20"/>
    </location>
</feature>
<dbReference type="EMBL" id="BAWF01000051">
    <property type="protein sequence ID" value="GAF48270.1"/>
    <property type="molecule type" value="Genomic_DNA"/>
</dbReference>
<comment type="caution">
    <text evidence="2">The sequence shown here is derived from an EMBL/GenBank/DDBJ whole genome shotgun (WGS) entry which is preliminary data.</text>
</comment>
<name>X0RB72_RHOWR</name>
<organism evidence="2 3">
    <name type="scientific">Rhodococcus wratislaviensis NBRC 100605</name>
    <dbReference type="NCBI Taxonomy" id="1219028"/>
    <lineage>
        <taxon>Bacteria</taxon>
        <taxon>Bacillati</taxon>
        <taxon>Actinomycetota</taxon>
        <taxon>Actinomycetes</taxon>
        <taxon>Mycobacteriales</taxon>
        <taxon>Nocardiaceae</taxon>
        <taxon>Rhodococcus</taxon>
    </lineage>
</organism>
<proteinExistence type="predicted"/>
<protein>
    <submittedName>
        <fullName evidence="2">Uncharacterized protein</fullName>
    </submittedName>
</protein>
<dbReference type="Proteomes" id="UP000019491">
    <property type="component" value="Unassembled WGS sequence"/>
</dbReference>
<evidence type="ECO:0000313" key="2">
    <source>
        <dbReference type="EMBL" id="GAF48270.1"/>
    </source>
</evidence>
<accession>X0RB72</accession>